<reference evidence="2" key="2">
    <citation type="submission" date="2021-02" db="EMBL/GenBank/DDBJ databases">
        <authorList>
            <person name="Kimball J.A."/>
            <person name="Haas M.W."/>
            <person name="Macchietto M."/>
            <person name="Kono T."/>
            <person name="Duquette J."/>
            <person name="Shao M."/>
        </authorList>
    </citation>
    <scope>NUCLEOTIDE SEQUENCE</scope>
    <source>
        <tissue evidence="2">Fresh leaf tissue</tissue>
    </source>
</reference>
<proteinExistence type="predicted"/>
<name>A0A8J5RJN7_ZIZPA</name>
<dbReference type="EMBL" id="JAAALK010000289">
    <property type="protein sequence ID" value="KAG8050397.1"/>
    <property type="molecule type" value="Genomic_DNA"/>
</dbReference>
<evidence type="ECO:0000256" key="1">
    <source>
        <dbReference type="SAM" id="MobiDB-lite"/>
    </source>
</evidence>
<gene>
    <name evidence="2" type="ORF">GUJ93_ZPchr0009g1889</name>
</gene>
<protein>
    <submittedName>
        <fullName evidence="2">Uncharacterized protein</fullName>
    </submittedName>
</protein>
<evidence type="ECO:0000313" key="3">
    <source>
        <dbReference type="Proteomes" id="UP000729402"/>
    </source>
</evidence>
<evidence type="ECO:0000313" key="2">
    <source>
        <dbReference type="EMBL" id="KAG8050397.1"/>
    </source>
</evidence>
<feature type="region of interest" description="Disordered" evidence="1">
    <location>
        <begin position="1"/>
        <end position="56"/>
    </location>
</feature>
<keyword evidence="3" id="KW-1185">Reference proteome</keyword>
<accession>A0A8J5RJN7</accession>
<reference evidence="2" key="1">
    <citation type="journal article" date="2021" name="bioRxiv">
        <title>Whole Genome Assembly and Annotation of Northern Wild Rice, Zizania palustris L., Supports a Whole Genome Duplication in the Zizania Genus.</title>
        <authorList>
            <person name="Haas M."/>
            <person name="Kono T."/>
            <person name="Macchietto M."/>
            <person name="Millas R."/>
            <person name="McGilp L."/>
            <person name="Shao M."/>
            <person name="Duquette J."/>
            <person name="Hirsch C.N."/>
            <person name="Kimball J."/>
        </authorList>
    </citation>
    <scope>NUCLEOTIDE SEQUENCE</scope>
    <source>
        <tissue evidence="2">Fresh leaf tissue</tissue>
    </source>
</reference>
<dbReference type="AlphaFoldDB" id="A0A8J5RJN7"/>
<dbReference type="Proteomes" id="UP000729402">
    <property type="component" value="Unassembled WGS sequence"/>
</dbReference>
<organism evidence="2 3">
    <name type="scientific">Zizania palustris</name>
    <name type="common">Northern wild rice</name>
    <dbReference type="NCBI Taxonomy" id="103762"/>
    <lineage>
        <taxon>Eukaryota</taxon>
        <taxon>Viridiplantae</taxon>
        <taxon>Streptophyta</taxon>
        <taxon>Embryophyta</taxon>
        <taxon>Tracheophyta</taxon>
        <taxon>Spermatophyta</taxon>
        <taxon>Magnoliopsida</taxon>
        <taxon>Liliopsida</taxon>
        <taxon>Poales</taxon>
        <taxon>Poaceae</taxon>
        <taxon>BOP clade</taxon>
        <taxon>Oryzoideae</taxon>
        <taxon>Oryzeae</taxon>
        <taxon>Zizaniinae</taxon>
        <taxon>Zizania</taxon>
    </lineage>
</organism>
<sequence>MVRDNGQKTANPKPAPPSSSQPPGDKNGDYVDKGKKHVGDFSPEKDLSDDGGKVDIPDYFEELSGEDCCEESGGLKDALISMMNVDSSAEAMDFPLEIPDDRSSSLAIVPYSADKFVEMLLAWDHQEGFGQVKSCDVGISQNVPSRVGNLSVAKK</sequence>
<feature type="compositionally biased region" description="Basic and acidic residues" evidence="1">
    <location>
        <begin position="26"/>
        <end position="56"/>
    </location>
</feature>
<comment type="caution">
    <text evidence="2">The sequence shown here is derived from an EMBL/GenBank/DDBJ whole genome shotgun (WGS) entry which is preliminary data.</text>
</comment>